<evidence type="ECO:0000313" key="3">
    <source>
        <dbReference type="Proteomes" id="UP000828251"/>
    </source>
</evidence>
<feature type="compositionally biased region" description="Acidic residues" evidence="1">
    <location>
        <begin position="118"/>
        <end position="128"/>
    </location>
</feature>
<reference evidence="2 3" key="1">
    <citation type="journal article" date="2021" name="Plant Biotechnol. J.">
        <title>Multi-omics assisted identification of the key and species-specific regulatory components of drought-tolerant mechanisms in Gossypium stocksii.</title>
        <authorList>
            <person name="Yu D."/>
            <person name="Ke L."/>
            <person name="Zhang D."/>
            <person name="Wu Y."/>
            <person name="Sun Y."/>
            <person name="Mei J."/>
            <person name="Sun J."/>
            <person name="Sun Y."/>
        </authorList>
    </citation>
    <scope>NUCLEOTIDE SEQUENCE [LARGE SCALE GENOMIC DNA]</scope>
    <source>
        <strain evidence="3">cv. E1</strain>
        <tissue evidence="2">Leaf</tissue>
    </source>
</reference>
<sequence>MSEHINVVIYYDGEVRHTENSVIFLSYNTVRLVFNQNIDLTELHKRIRRKIFETTSMKVLSIKYRFCALVDPVTYDSFEIKSARTLEAMGRYETSRRRDDVLPITSTGEETSYVADDSGLDNESDVDPSQEPGLDGAEVALFSELKPVLTEPEDVERGSDEEKEDP</sequence>
<feature type="compositionally biased region" description="Basic and acidic residues" evidence="1">
    <location>
        <begin position="155"/>
        <end position="166"/>
    </location>
</feature>
<protein>
    <submittedName>
        <fullName evidence="2">Uncharacterized protein</fullName>
    </submittedName>
</protein>
<comment type="caution">
    <text evidence="2">The sequence shown here is derived from an EMBL/GenBank/DDBJ whole genome shotgun (WGS) entry which is preliminary data.</text>
</comment>
<evidence type="ECO:0000313" key="2">
    <source>
        <dbReference type="EMBL" id="KAH1083313.1"/>
    </source>
</evidence>
<dbReference type="Proteomes" id="UP000828251">
    <property type="component" value="Unassembled WGS sequence"/>
</dbReference>
<proteinExistence type="predicted"/>
<accession>A0A9D3VI54</accession>
<keyword evidence="3" id="KW-1185">Reference proteome</keyword>
<gene>
    <name evidence="2" type="ORF">J1N35_023074</name>
</gene>
<dbReference type="AlphaFoldDB" id="A0A9D3VI54"/>
<dbReference type="EMBL" id="JAIQCV010000007">
    <property type="protein sequence ID" value="KAH1083313.1"/>
    <property type="molecule type" value="Genomic_DNA"/>
</dbReference>
<name>A0A9D3VI54_9ROSI</name>
<evidence type="ECO:0000256" key="1">
    <source>
        <dbReference type="SAM" id="MobiDB-lite"/>
    </source>
</evidence>
<feature type="region of interest" description="Disordered" evidence="1">
    <location>
        <begin position="92"/>
        <end position="166"/>
    </location>
</feature>
<organism evidence="2 3">
    <name type="scientific">Gossypium stocksii</name>
    <dbReference type="NCBI Taxonomy" id="47602"/>
    <lineage>
        <taxon>Eukaryota</taxon>
        <taxon>Viridiplantae</taxon>
        <taxon>Streptophyta</taxon>
        <taxon>Embryophyta</taxon>
        <taxon>Tracheophyta</taxon>
        <taxon>Spermatophyta</taxon>
        <taxon>Magnoliopsida</taxon>
        <taxon>eudicotyledons</taxon>
        <taxon>Gunneridae</taxon>
        <taxon>Pentapetalae</taxon>
        <taxon>rosids</taxon>
        <taxon>malvids</taxon>
        <taxon>Malvales</taxon>
        <taxon>Malvaceae</taxon>
        <taxon>Malvoideae</taxon>
        <taxon>Gossypium</taxon>
    </lineage>
</organism>